<evidence type="ECO:0000313" key="4">
    <source>
        <dbReference type="Proteomes" id="UP001430455"/>
    </source>
</evidence>
<feature type="compositionally biased region" description="Basic and acidic residues" evidence="1">
    <location>
        <begin position="7"/>
        <end position="17"/>
    </location>
</feature>
<evidence type="ECO:0000313" key="3">
    <source>
        <dbReference type="EMBL" id="MBX0294402.1"/>
    </source>
</evidence>
<sequence>MTSIETRAVDAADTERPRQRRRKGVLFCPACGHESHVGENWAVDRTGDERALRCPECETVVSDR</sequence>
<dbReference type="Pfam" id="PF26408">
    <property type="entry name" value="DUF8106"/>
    <property type="match status" value="1"/>
</dbReference>
<dbReference type="SUPFAM" id="SSF144020">
    <property type="entry name" value="FdhE-like"/>
    <property type="match status" value="1"/>
</dbReference>
<name>A0AAW4PAU8_9EURY</name>
<accession>A0AAW4PAU8</accession>
<comment type="caution">
    <text evidence="3">The sequence shown here is derived from an EMBL/GenBank/DDBJ whole genome shotgun (WGS) entry which is preliminary data.</text>
</comment>
<evidence type="ECO:0000259" key="2">
    <source>
        <dbReference type="Pfam" id="PF26408"/>
    </source>
</evidence>
<dbReference type="EMBL" id="RKLT01000001">
    <property type="protein sequence ID" value="MBX0294402.1"/>
    <property type="molecule type" value="Genomic_DNA"/>
</dbReference>
<reference evidence="3 4" key="1">
    <citation type="submission" date="2021-06" db="EMBL/GenBank/DDBJ databases">
        <title>Halomicroarcula sp. a new haloarchaeum isolated from saline soil.</title>
        <authorList>
            <person name="Duran-Viseras A."/>
            <person name="Sanchez-Porro C."/>
            <person name="Ventosa A."/>
        </authorList>
    </citation>
    <scope>NUCLEOTIDE SEQUENCE [LARGE SCALE GENOMIC DNA]</scope>
    <source>
        <strain evidence="3 4">F27</strain>
    </source>
</reference>
<feature type="domain" description="DUF8106" evidence="2">
    <location>
        <begin position="22"/>
        <end position="64"/>
    </location>
</feature>
<organism evidence="3 4">
    <name type="scientific">Haloarcula nitratireducens</name>
    <dbReference type="NCBI Taxonomy" id="2487749"/>
    <lineage>
        <taxon>Archaea</taxon>
        <taxon>Methanobacteriati</taxon>
        <taxon>Methanobacteriota</taxon>
        <taxon>Stenosarchaea group</taxon>
        <taxon>Halobacteria</taxon>
        <taxon>Halobacteriales</taxon>
        <taxon>Haloarculaceae</taxon>
        <taxon>Haloarcula</taxon>
    </lineage>
</organism>
<keyword evidence="4" id="KW-1185">Reference proteome</keyword>
<evidence type="ECO:0000256" key="1">
    <source>
        <dbReference type="SAM" id="MobiDB-lite"/>
    </source>
</evidence>
<proteinExistence type="predicted"/>
<dbReference type="InterPro" id="IPR058419">
    <property type="entry name" value="DUF8106"/>
</dbReference>
<dbReference type="Proteomes" id="UP001430455">
    <property type="component" value="Unassembled WGS sequence"/>
</dbReference>
<dbReference type="InterPro" id="IPR024064">
    <property type="entry name" value="FdhE-like_sf"/>
</dbReference>
<protein>
    <recommendedName>
        <fullName evidence="2">DUF8106 domain-containing protein</fullName>
    </recommendedName>
</protein>
<dbReference type="RefSeq" id="WP_220579055.1">
    <property type="nucleotide sequence ID" value="NZ_RKLT01000001.1"/>
</dbReference>
<feature type="region of interest" description="Disordered" evidence="1">
    <location>
        <begin position="1"/>
        <end position="20"/>
    </location>
</feature>
<gene>
    <name evidence="3" type="ORF">EGH23_05830</name>
</gene>
<dbReference type="AlphaFoldDB" id="A0AAW4PAU8"/>